<dbReference type="NCBIfam" id="NF033855">
    <property type="entry name" value="tRNA_MNMC2"/>
    <property type="match status" value="1"/>
</dbReference>
<evidence type="ECO:0000313" key="3">
    <source>
        <dbReference type="Proteomes" id="UP000033121"/>
    </source>
</evidence>
<evidence type="ECO:0000313" key="2">
    <source>
        <dbReference type="EMBL" id="GAO42009.1"/>
    </source>
</evidence>
<proteinExistence type="predicted"/>
<reference evidence="2 3" key="1">
    <citation type="submission" date="2015-04" db="EMBL/GenBank/DDBJ databases">
        <title>Whole genome shotgun sequence of Flavihumibacter petaseus NBRC 106054.</title>
        <authorList>
            <person name="Miyazawa S."/>
            <person name="Hosoyama A."/>
            <person name="Hashimoto M."/>
            <person name="Noguchi M."/>
            <person name="Tsuchikane K."/>
            <person name="Ohji S."/>
            <person name="Yamazoe A."/>
            <person name="Ichikawa N."/>
            <person name="Kimura A."/>
            <person name="Fujita N."/>
        </authorList>
    </citation>
    <scope>NUCLEOTIDE SEQUENCE [LARGE SCALE GENOMIC DNA]</scope>
    <source>
        <strain evidence="2 3">NBRC 106054</strain>
    </source>
</reference>
<protein>
    <recommendedName>
        <fullName evidence="1">MnmC-like methyltransferase domain-containing protein</fullName>
    </recommendedName>
</protein>
<dbReference type="InterPro" id="IPR008471">
    <property type="entry name" value="MnmC-like_methylTransf"/>
</dbReference>
<evidence type="ECO:0000259" key="1">
    <source>
        <dbReference type="Pfam" id="PF05430"/>
    </source>
</evidence>
<dbReference type="RefSeq" id="WP_046367778.1">
    <property type="nucleotide sequence ID" value="NZ_BBWV01000001.1"/>
</dbReference>
<comment type="caution">
    <text evidence="2">The sequence shown here is derived from an EMBL/GenBank/DDBJ whole genome shotgun (WGS) entry which is preliminary data.</text>
</comment>
<dbReference type="EMBL" id="BBWV01000001">
    <property type="protein sequence ID" value="GAO42009.1"/>
    <property type="molecule type" value="Genomic_DNA"/>
</dbReference>
<dbReference type="PANTHER" id="PTHR39963:SF1">
    <property type="entry name" value="MNMC-LIKE METHYLTRANSFERASE DOMAIN-CONTAINING PROTEIN"/>
    <property type="match status" value="1"/>
</dbReference>
<dbReference type="Pfam" id="PF05430">
    <property type="entry name" value="Methyltransf_30"/>
    <property type="match status" value="1"/>
</dbReference>
<dbReference type="AlphaFoldDB" id="A0A0E9MWQ1"/>
<organism evidence="2 3">
    <name type="scientific">Flavihumibacter petaseus NBRC 106054</name>
    <dbReference type="NCBI Taxonomy" id="1220578"/>
    <lineage>
        <taxon>Bacteria</taxon>
        <taxon>Pseudomonadati</taxon>
        <taxon>Bacteroidota</taxon>
        <taxon>Chitinophagia</taxon>
        <taxon>Chitinophagales</taxon>
        <taxon>Chitinophagaceae</taxon>
        <taxon>Flavihumibacter</taxon>
    </lineage>
</organism>
<dbReference type="Proteomes" id="UP000033121">
    <property type="component" value="Unassembled WGS sequence"/>
</dbReference>
<feature type="domain" description="MnmC-like methyltransferase" evidence="1">
    <location>
        <begin position="146"/>
        <end position="221"/>
    </location>
</feature>
<gene>
    <name evidence="2" type="ORF">FPE01S_01_10220</name>
</gene>
<dbReference type="Gene3D" id="3.40.50.150">
    <property type="entry name" value="Vaccinia Virus protein VP39"/>
    <property type="match status" value="1"/>
</dbReference>
<dbReference type="GO" id="GO:0016645">
    <property type="term" value="F:oxidoreductase activity, acting on the CH-NH group of donors"/>
    <property type="evidence" value="ECO:0007669"/>
    <property type="project" value="InterPro"/>
</dbReference>
<keyword evidence="3" id="KW-1185">Reference proteome</keyword>
<dbReference type="OrthoDB" id="9786494at2"/>
<dbReference type="STRING" id="1220578.FPE01S_01_10220"/>
<dbReference type="PANTHER" id="PTHR39963">
    <property type="entry name" value="SLL0983 PROTEIN"/>
    <property type="match status" value="1"/>
</dbReference>
<dbReference type="GO" id="GO:0004808">
    <property type="term" value="F:tRNA (5-methylaminomethyl-2-thiouridylate)(34)-methyltransferase activity"/>
    <property type="evidence" value="ECO:0007669"/>
    <property type="project" value="InterPro"/>
</dbReference>
<accession>A0A0E9MWQ1</accession>
<sequence length="228" mass="25355">MERILQVTGDGSPTVAVPSLQVSYHSRHGAIQESMHVFIHAGLDPVLQQTTGTISILEMGFGTGLNALLTAIAAPDRMISYEACEKFPLEDDLVRSLNYCQLLERNDMETLFLQLHQSPWEKPVAITPRFTLVKHQVALENFAPQQVFNLIYFDAFAPAAQPELWTTAIFSKLYASLEEEGILVTYCSKGDVRRAMTAAGFTVEKLKGPPGKREMVKAVKQTRTTNNI</sequence>
<dbReference type="InterPro" id="IPR029063">
    <property type="entry name" value="SAM-dependent_MTases_sf"/>
</dbReference>
<dbReference type="SUPFAM" id="SSF53335">
    <property type="entry name" value="S-adenosyl-L-methionine-dependent methyltransferases"/>
    <property type="match status" value="1"/>
</dbReference>
<dbReference type="InterPro" id="IPR047785">
    <property type="entry name" value="tRNA_MNMC2"/>
</dbReference>
<name>A0A0E9MWQ1_9BACT</name>